<evidence type="ECO:0000256" key="9">
    <source>
        <dbReference type="RuleBase" id="RU000688"/>
    </source>
</evidence>
<keyword evidence="14" id="KW-1185">Reference proteome</keyword>
<dbReference type="PROSITE" id="PS50262">
    <property type="entry name" value="G_PROTEIN_RECEP_F1_2"/>
    <property type="match status" value="1"/>
</dbReference>
<evidence type="ECO:0000256" key="6">
    <source>
        <dbReference type="ARBA" id="ARBA00023136"/>
    </source>
</evidence>
<evidence type="ECO:0000313" key="14">
    <source>
        <dbReference type="Proteomes" id="UP001201812"/>
    </source>
</evidence>
<dbReference type="PROSITE" id="PS00237">
    <property type="entry name" value="G_PROTEIN_RECEP_F1_1"/>
    <property type="match status" value="1"/>
</dbReference>
<dbReference type="PRINTS" id="PR00237">
    <property type="entry name" value="GPCRRHODOPSN"/>
</dbReference>
<keyword evidence="7 9" id="KW-0675">Receptor</keyword>
<dbReference type="Gene3D" id="1.20.1070.10">
    <property type="entry name" value="Rhodopsin 7-helix transmembrane proteins"/>
    <property type="match status" value="1"/>
</dbReference>
<name>A0AAD4NH99_9BILA</name>
<feature type="transmembrane region" description="Helical" evidence="11">
    <location>
        <begin position="60"/>
        <end position="81"/>
    </location>
</feature>
<feature type="compositionally biased region" description="Polar residues" evidence="10">
    <location>
        <begin position="337"/>
        <end position="370"/>
    </location>
</feature>
<keyword evidence="6 11" id="KW-0472">Membrane</keyword>
<evidence type="ECO:0000256" key="1">
    <source>
        <dbReference type="ARBA" id="ARBA00004141"/>
    </source>
</evidence>
<accession>A0AAD4NH99</accession>
<protein>
    <submittedName>
        <fullName evidence="13">7 transmembrane receptor (Rhodopsin family) domain-containing protein</fullName>
    </submittedName>
</protein>
<feature type="region of interest" description="Disordered" evidence="10">
    <location>
        <begin position="312"/>
        <end position="373"/>
    </location>
</feature>
<comment type="similarity">
    <text evidence="2 9">Belongs to the G-protein coupled receptor 1 family.</text>
</comment>
<dbReference type="GO" id="GO:0004983">
    <property type="term" value="F:neuropeptide Y receptor activity"/>
    <property type="evidence" value="ECO:0007669"/>
    <property type="project" value="InterPro"/>
</dbReference>
<evidence type="ECO:0000313" key="13">
    <source>
        <dbReference type="EMBL" id="KAI1725587.1"/>
    </source>
</evidence>
<dbReference type="PRINTS" id="PR01012">
    <property type="entry name" value="NRPEPTIDEYR"/>
</dbReference>
<feature type="transmembrane region" description="Helical" evidence="11">
    <location>
        <begin position="133"/>
        <end position="152"/>
    </location>
</feature>
<evidence type="ECO:0000256" key="8">
    <source>
        <dbReference type="ARBA" id="ARBA00023224"/>
    </source>
</evidence>
<dbReference type="InterPro" id="IPR000611">
    <property type="entry name" value="NPY_rcpt"/>
</dbReference>
<dbReference type="InterPro" id="IPR017452">
    <property type="entry name" value="GPCR_Rhodpsn_7TM"/>
</dbReference>
<keyword evidence="8 9" id="KW-0807">Transducer</keyword>
<dbReference type="Proteomes" id="UP001201812">
    <property type="component" value="Unassembled WGS sequence"/>
</dbReference>
<comment type="subcellular location">
    <subcellularLocation>
        <location evidence="1">Membrane</location>
        <topology evidence="1">Multi-pass membrane protein</topology>
    </subcellularLocation>
</comment>
<reference evidence="13" key="1">
    <citation type="submission" date="2022-01" db="EMBL/GenBank/DDBJ databases">
        <title>Genome Sequence Resource for Two Populations of Ditylenchus destructor, the Migratory Endoparasitic Phytonematode.</title>
        <authorList>
            <person name="Zhang H."/>
            <person name="Lin R."/>
            <person name="Xie B."/>
        </authorList>
    </citation>
    <scope>NUCLEOTIDE SEQUENCE</scope>
    <source>
        <strain evidence="13">BazhouSP</strain>
    </source>
</reference>
<evidence type="ECO:0000256" key="7">
    <source>
        <dbReference type="ARBA" id="ARBA00023170"/>
    </source>
</evidence>
<evidence type="ECO:0000256" key="3">
    <source>
        <dbReference type="ARBA" id="ARBA00022692"/>
    </source>
</evidence>
<dbReference type="Pfam" id="PF00001">
    <property type="entry name" value="7tm_1"/>
    <property type="match status" value="2"/>
</dbReference>
<feature type="transmembrane region" description="Helical" evidence="11">
    <location>
        <begin position="173"/>
        <end position="195"/>
    </location>
</feature>
<evidence type="ECO:0000259" key="12">
    <source>
        <dbReference type="PROSITE" id="PS50262"/>
    </source>
</evidence>
<keyword evidence="4 11" id="KW-1133">Transmembrane helix</keyword>
<dbReference type="AlphaFoldDB" id="A0AAD4NH99"/>
<evidence type="ECO:0000256" key="10">
    <source>
        <dbReference type="SAM" id="MobiDB-lite"/>
    </source>
</evidence>
<proteinExistence type="inferred from homology"/>
<feature type="transmembrane region" description="Helical" evidence="11">
    <location>
        <begin position="269"/>
        <end position="293"/>
    </location>
</feature>
<comment type="caution">
    <text evidence="13">The sequence shown here is derived from an EMBL/GenBank/DDBJ whole genome shotgun (WGS) entry which is preliminary data.</text>
</comment>
<dbReference type="SMART" id="SM01381">
    <property type="entry name" value="7TM_GPCR_Srsx"/>
    <property type="match status" value="1"/>
</dbReference>
<feature type="transmembrane region" description="Helical" evidence="11">
    <location>
        <begin position="93"/>
        <end position="113"/>
    </location>
</feature>
<dbReference type="EMBL" id="JAKKPZ010000002">
    <property type="protein sequence ID" value="KAI1725587.1"/>
    <property type="molecule type" value="Genomic_DNA"/>
</dbReference>
<dbReference type="PANTHER" id="PTHR24235">
    <property type="entry name" value="NEUROPEPTIDE Y RECEPTOR"/>
    <property type="match status" value="1"/>
</dbReference>
<evidence type="ECO:0000256" key="4">
    <source>
        <dbReference type="ARBA" id="ARBA00022989"/>
    </source>
</evidence>
<evidence type="ECO:0000256" key="2">
    <source>
        <dbReference type="ARBA" id="ARBA00010663"/>
    </source>
</evidence>
<keyword evidence="3 9" id="KW-0812">Transmembrane</keyword>
<sequence length="565" mass="64962">MFRSVDEIDRQCPRGLDAMQSSDDVWHNTPFSDECLRDFFLRMNAHLKRYYPWEEMLYTALYFAISFFALVGNGVVILAVIRKKEMRTNRNVLIVNLALSNLVLALTTIPFLWYPSIDFEFPYSKFFCKFANALPGSNIYCSTLTISVMAVDRYYSVKRLNIAQSNSRQCIRTILISIIIWIVSFLLSFPLLVYYDTTMLYVFKDVRVIDESLGYNKTLLRSYGWRQCKLIPTLTPERKIDESLQFPGNNARKSDESDNMLPVDVDARMIQLTMSFMQVLFLYVIPLIVLSIFNMKLTRFLKLNAKQMHRVRQGTIRRESHTSPTKQAPEHPVSLKDVSSTRSSISYPASNFDTNKKSSGNNNAQSLSEQASERRRSRTTALLIAMAGSYAVLWLPFTFVSMLIDLDILFMEKDAAVIERIDQACKLISILSICVNPFLYGFLNTNFRHEFTDIFKTWIRCLPCNQQKCKTRSNAYSSMPRQTQSSTEQETLLTTIRTSLHSFCGQAIRRPSTFNFPSISRERSKSKESIRLGATPVAETLPTTILYDYSSPNARKGRLLSVPDL</sequence>
<dbReference type="GO" id="GO:0016020">
    <property type="term" value="C:membrane"/>
    <property type="evidence" value="ECO:0007669"/>
    <property type="project" value="UniProtKB-SubCell"/>
</dbReference>
<gene>
    <name evidence="13" type="ORF">DdX_02249</name>
</gene>
<keyword evidence="5 9" id="KW-0297">G-protein coupled receptor</keyword>
<evidence type="ECO:0000256" key="11">
    <source>
        <dbReference type="SAM" id="Phobius"/>
    </source>
</evidence>
<organism evidence="13 14">
    <name type="scientific">Ditylenchus destructor</name>
    <dbReference type="NCBI Taxonomy" id="166010"/>
    <lineage>
        <taxon>Eukaryota</taxon>
        <taxon>Metazoa</taxon>
        <taxon>Ecdysozoa</taxon>
        <taxon>Nematoda</taxon>
        <taxon>Chromadorea</taxon>
        <taxon>Rhabditida</taxon>
        <taxon>Tylenchina</taxon>
        <taxon>Tylenchomorpha</taxon>
        <taxon>Sphaerularioidea</taxon>
        <taxon>Anguinidae</taxon>
        <taxon>Anguininae</taxon>
        <taxon>Ditylenchus</taxon>
    </lineage>
</organism>
<dbReference type="PANTHER" id="PTHR24235:SF3">
    <property type="entry name" value="G-PROTEIN COUPLED RECEPTOR NPR-8-RELATED"/>
    <property type="match status" value="1"/>
</dbReference>
<feature type="domain" description="G-protein coupled receptors family 1 profile" evidence="12">
    <location>
        <begin position="72"/>
        <end position="440"/>
    </location>
</feature>
<dbReference type="InterPro" id="IPR000276">
    <property type="entry name" value="GPCR_Rhodpsn"/>
</dbReference>
<evidence type="ECO:0000256" key="5">
    <source>
        <dbReference type="ARBA" id="ARBA00023040"/>
    </source>
</evidence>
<feature type="transmembrane region" description="Helical" evidence="11">
    <location>
        <begin position="381"/>
        <end position="404"/>
    </location>
</feature>
<dbReference type="SUPFAM" id="SSF81321">
    <property type="entry name" value="Family A G protein-coupled receptor-like"/>
    <property type="match status" value="1"/>
</dbReference>